<keyword evidence="6" id="KW-0325">Glycoprotein</keyword>
<feature type="transmembrane region" description="Helical" evidence="9">
    <location>
        <begin position="12"/>
        <end position="34"/>
    </location>
</feature>
<feature type="transmembrane region" description="Helical" evidence="9">
    <location>
        <begin position="86"/>
        <end position="103"/>
    </location>
</feature>
<comment type="similarity">
    <text evidence="2">Belongs to the unc-93 family.</text>
</comment>
<feature type="transmembrane region" description="Helical" evidence="9">
    <location>
        <begin position="54"/>
        <end position="74"/>
    </location>
</feature>
<keyword evidence="5 9" id="KW-0472">Membrane</keyword>
<feature type="transmembrane region" description="Helical" evidence="9">
    <location>
        <begin position="178"/>
        <end position="198"/>
    </location>
</feature>
<name>T1KL21_TETUR</name>
<evidence type="ECO:0000256" key="3">
    <source>
        <dbReference type="ARBA" id="ARBA00022692"/>
    </source>
</evidence>
<evidence type="ECO:0000256" key="4">
    <source>
        <dbReference type="ARBA" id="ARBA00022989"/>
    </source>
</evidence>
<dbReference type="SUPFAM" id="SSF103473">
    <property type="entry name" value="MFS general substrate transporter"/>
    <property type="match status" value="1"/>
</dbReference>
<evidence type="ECO:0000256" key="2">
    <source>
        <dbReference type="ARBA" id="ARBA00009172"/>
    </source>
</evidence>
<evidence type="ECO:0000256" key="9">
    <source>
        <dbReference type="SAM" id="Phobius"/>
    </source>
</evidence>
<dbReference type="OMA" id="WINEYFL"/>
<organism evidence="10 11">
    <name type="scientific">Tetranychus urticae</name>
    <name type="common">Two-spotted spider mite</name>
    <dbReference type="NCBI Taxonomy" id="32264"/>
    <lineage>
        <taxon>Eukaryota</taxon>
        <taxon>Metazoa</taxon>
        <taxon>Ecdysozoa</taxon>
        <taxon>Arthropoda</taxon>
        <taxon>Chelicerata</taxon>
        <taxon>Arachnida</taxon>
        <taxon>Acari</taxon>
        <taxon>Acariformes</taxon>
        <taxon>Trombidiformes</taxon>
        <taxon>Prostigmata</taxon>
        <taxon>Eleutherengona</taxon>
        <taxon>Raphignathae</taxon>
        <taxon>Tetranychoidea</taxon>
        <taxon>Tetranychidae</taxon>
        <taxon>Tetranychus</taxon>
    </lineage>
</organism>
<feature type="transmembrane region" description="Helical" evidence="9">
    <location>
        <begin position="268"/>
        <end position="285"/>
    </location>
</feature>
<reference evidence="11" key="1">
    <citation type="submission" date="2011-08" db="EMBL/GenBank/DDBJ databases">
        <authorList>
            <person name="Rombauts S."/>
        </authorList>
    </citation>
    <scope>NUCLEOTIDE SEQUENCE</scope>
    <source>
        <strain evidence="11">London</strain>
    </source>
</reference>
<evidence type="ECO:0000313" key="10">
    <source>
        <dbReference type="EnsemblMetazoa" id="tetur14g00860.1"/>
    </source>
</evidence>
<dbReference type="PANTHER" id="PTHR23294:SF0">
    <property type="entry name" value="UNC93-LIKE PROTEIN MFSD11"/>
    <property type="match status" value="1"/>
</dbReference>
<dbReference type="PANTHER" id="PTHR23294">
    <property type="entry name" value="ET TRANSLATION PRODUCT-RELATED"/>
    <property type="match status" value="1"/>
</dbReference>
<feature type="transmembrane region" description="Helical" evidence="9">
    <location>
        <begin position="393"/>
        <end position="415"/>
    </location>
</feature>
<evidence type="ECO:0000256" key="6">
    <source>
        <dbReference type="ARBA" id="ARBA00023180"/>
    </source>
</evidence>
<dbReference type="InterPro" id="IPR010291">
    <property type="entry name" value="Ion_channel_UNC-93"/>
</dbReference>
<evidence type="ECO:0000256" key="8">
    <source>
        <dbReference type="ARBA" id="ARBA00041910"/>
    </source>
</evidence>
<feature type="transmembrane region" description="Helical" evidence="9">
    <location>
        <begin position="109"/>
        <end position="133"/>
    </location>
</feature>
<comment type="subcellular location">
    <subcellularLocation>
        <location evidence="1">Membrane</location>
        <topology evidence="1">Multi-pass membrane protein</topology>
    </subcellularLocation>
</comment>
<sequence length="444" mass="49082">MTSDDKILPLRPIILYGVVYFFIILPFFTFNNVQELVADSINEDYEQAWNGFKWSGYISLSILNWTGAVFSWFTPPLISLINSKRALALGAFGFNLALGTFLFPFKYGLYIASAISGISASLMWNAQGTYLSFTSNGASATRDAGIMWSIMQSGAVFGNVAVTYLFQGKEHISVNTRTLLYSSLISVGIIGIMLTFFLKKPDEVEKSEPVFKVFGQAIKLMTTKRMALLCIFMLYTGLELSFFNTIYPTSVGYTKAFGVNRKQYAGETGMLIGAGQVAAGILLIVSRRMKKPQYILVFAYVVAILTYVSIYVNLPNNASTMDTDDPAIIHPSLTLAFVNAFALGFTDGCFETQIGRCIITYYSNNAAPPFAIYTSLQGVSMGIMYLLSDYIGLHLYCILLLITCTIGISAFFFSFHVKDTLIITNESREAIISGQTEPNCDLKN</sequence>
<reference evidence="10" key="2">
    <citation type="submission" date="2015-06" db="UniProtKB">
        <authorList>
            <consortium name="EnsemblMetazoa"/>
        </authorList>
    </citation>
    <scope>IDENTIFICATION</scope>
</reference>
<dbReference type="Pfam" id="PF05978">
    <property type="entry name" value="UNC-93"/>
    <property type="match status" value="1"/>
</dbReference>
<evidence type="ECO:0000256" key="7">
    <source>
        <dbReference type="ARBA" id="ARBA00040302"/>
    </source>
</evidence>
<protein>
    <recommendedName>
        <fullName evidence="7">UNC93-like protein MFSD11</fullName>
    </recommendedName>
    <alternativeName>
        <fullName evidence="8">Major facilitator superfamily domain-containing protein 11</fullName>
    </alternativeName>
</protein>
<keyword evidence="11" id="KW-1185">Reference proteome</keyword>
<dbReference type="Gene3D" id="1.20.1250.20">
    <property type="entry name" value="MFS general substrate transporter like domains"/>
    <property type="match status" value="1"/>
</dbReference>
<dbReference type="EnsemblMetazoa" id="tetur14g00860.1">
    <property type="protein sequence ID" value="tetur14g00860.1"/>
    <property type="gene ID" value="tetur14g00860"/>
</dbReference>
<feature type="transmembrane region" description="Helical" evidence="9">
    <location>
        <begin position="226"/>
        <end position="248"/>
    </location>
</feature>
<dbReference type="HOGENOM" id="CLU_025356_2_0_1"/>
<accession>T1KL21</accession>
<dbReference type="eggNOG" id="KOG3098">
    <property type="taxonomic scope" value="Eukaryota"/>
</dbReference>
<proteinExistence type="inferred from homology"/>
<keyword evidence="4 9" id="KW-1133">Transmembrane helix</keyword>
<dbReference type="Proteomes" id="UP000015104">
    <property type="component" value="Unassembled WGS sequence"/>
</dbReference>
<dbReference type="OrthoDB" id="196103at2759"/>
<dbReference type="KEGG" id="tut:107365155"/>
<feature type="transmembrane region" description="Helical" evidence="9">
    <location>
        <begin position="145"/>
        <end position="166"/>
    </location>
</feature>
<feature type="transmembrane region" description="Helical" evidence="9">
    <location>
        <begin position="332"/>
        <end position="350"/>
    </location>
</feature>
<dbReference type="GO" id="GO:0016020">
    <property type="term" value="C:membrane"/>
    <property type="evidence" value="ECO:0007669"/>
    <property type="project" value="UniProtKB-SubCell"/>
</dbReference>
<evidence type="ECO:0000256" key="1">
    <source>
        <dbReference type="ARBA" id="ARBA00004141"/>
    </source>
</evidence>
<dbReference type="InterPro" id="IPR036259">
    <property type="entry name" value="MFS_trans_sf"/>
</dbReference>
<evidence type="ECO:0000313" key="11">
    <source>
        <dbReference type="Proteomes" id="UP000015104"/>
    </source>
</evidence>
<gene>
    <name evidence="10" type="primary">107365155</name>
</gene>
<dbReference type="InterPro" id="IPR051617">
    <property type="entry name" value="UNC-93-like_regulator"/>
</dbReference>
<keyword evidence="3 9" id="KW-0812">Transmembrane</keyword>
<dbReference type="AlphaFoldDB" id="T1KL21"/>
<feature type="transmembrane region" description="Helical" evidence="9">
    <location>
        <begin position="370"/>
        <end position="387"/>
    </location>
</feature>
<feature type="transmembrane region" description="Helical" evidence="9">
    <location>
        <begin position="294"/>
        <end position="312"/>
    </location>
</feature>
<evidence type="ECO:0000256" key="5">
    <source>
        <dbReference type="ARBA" id="ARBA00023136"/>
    </source>
</evidence>
<dbReference type="EMBL" id="CAEY01000202">
    <property type="status" value="NOT_ANNOTATED_CDS"/>
    <property type="molecule type" value="Genomic_DNA"/>
</dbReference>